<dbReference type="Proteomes" id="UP000193391">
    <property type="component" value="Unassembled WGS sequence"/>
</dbReference>
<evidence type="ECO:0008006" key="4">
    <source>
        <dbReference type="Google" id="ProtNLM"/>
    </source>
</evidence>
<protein>
    <recommendedName>
        <fullName evidence="4">Cadherin domain-containing protein</fullName>
    </recommendedName>
</protein>
<feature type="non-terminal residue" evidence="2">
    <location>
        <position position="453"/>
    </location>
</feature>
<dbReference type="EMBL" id="JFKA01000009">
    <property type="protein sequence ID" value="OSQ36709.1"/>
    <property type="molecule type" value="Genomic_DNA"/>
</dbReference>
<dbReference type="RefSeq" id="WP_211275942.1">
    <property type="nucleotide sequence ID" value="NZ_JFKA01000009.1"/>
</dbReference>
<comment type="caution">
    <text evidence="2">The sequence shown here is derived from an EMBL/GenBank/DDBJ whole genome shotgun (WGS) entry which is preliminary data.</text>
</comment>
<proteinExistence type="predicted"/>
<feature type="region of interest" description="Disordered" evidence="1">
    <location>
        <begin position="108"/>
        <end position="134"/>
    </location>
</feature>
<name>A0A1Y2KYQ5_9PROT</name>
<reference evidence="2 3" key="1">
    <citation type="submission" date="2014-03" db="EMBL/GenBank/DDBJ databases">
        <title>The draft genome sequence of Thalassospira mesophila JCM 18969.</title>
        <authorList>
            <person name="Lai Q."/>
            <person name="Shao Z."/>
        </authorList>
    </citation>
    <scope>NUCLEOTIDE SEQUENCE [LARGE SCALE GENOMIC DNA]</scope>
    <source>
        <strain evidence="2 3">JCM 18969</strain>
    </source>
</reference>
<evidence type="ECO:0000256" key="1">
    <source>
        <dbReference type="SAM" id="MobiDB-lite"/>
    </source>
</evidence>
<dbReference type="STRING" id="1293891.TMES_16610"/>
<evidence type="ECO:0000313" key="2">
    <source>
        <dbReference type="EMBL" id="OSQ36709.1"/>
    </source>
</evidence>
<evidence type="ECO:0000313" key="3">
    <source>
        <dbReference type="Proteomes" id="UP000193391"/>
    </source>
</evidence>
<gene>
    <name evidence="2" type="ORF">TMES_16610</name>
</gene>
<keyword evidence="3" id="KW-1185">Reference proteome</keyword>
<dbReference type="AlphaFoldDB" id="A0A1Y2KYQ5"/>
<organism evidence="2 3">
    <name type="scientific">Thalassospira mesophila</name>
    <dbReference type="NCBI Taxonomy" id="1293891"/>
    <lineage>
        <taxon>Bacteria</taxon>
        <taxon>Pseudomonadati</taxon>
        <taxon>Pseudomonadota</taxon>
        <taxon>Alphaproteobacteria</taxon>
        <taxon>Rhodospirillales</taxon>
        <taxon>Thalassospiraceae</taxon>
        <taxon>Thalassospira</taxon>
    </lineage>
</organism>
<sequence length="453" mass="44435">MAFSPEQTQFLVPKLSSDSSPFSIALLRQQSALANVHTGDRDPYDPFSAVVDQSGGSLPTQFSSVGGTGTQSNLFGASSSTSEVAFGSSNPLASNIGAAPVIAQNNNTDAASSAATPESGRFYTPEAPGSTTPSVLAPSNNAAAPSLAPFTGGSLSPQADIPAPVAPPTLATIAAIGDEDGAIVIDIDAANTGAGETLSVTIDNIPEGAVLNAGTLNPDGSVTLTPAELTGLTLTPPADFSGSFDLAITATSTNGTNTAIATDILSVTVDAVADTPDLAVTNANAGEDTPIALDVTATSPDTVSVTFAGVPDGAVLSAGTDNGDGTWTVDAGDLAGLTLTPPTDFNGSFDLAVTATASDGTDTAIATDTLSVTVDAVADAPVLTVTNTSGAEDTPIALDVTATSPDTVSVTFAGVPEGAVLSAGTDNGDGTWTVDAADLVGLTLTPPADFSGT</sequence>
<accession>A0A1Y2KYQ5</accession>